<feature type="region of interest" description="Disordered" evidence="1">
    <location>
        <begin position="20"/>
        <end position="39"/>
    </location>
</feature>
<evidence type="ECO:0000256" key="1">
    <source>
        <dbReference type="SAM" id="MobiDB-lite"/>
    </source>
</evidence>
<evidence type="ECO:0000313" key="2">
    <source>
        <dbReference type="EMBL" id="KAI9265267.1"/>
    </source>
</evidence>
<reference evidence="2" key="1">
    <citation type="journal article" date="2022" name="IScience">
        <title>Evolution of zygomycete secretomes and the origins of terrestrial fungal ecologies.</title>
        <authorList>
            <person name="Chang Y."/>
            <person name="Wang Y."/>
            <person name="Mondo S."/>
            <person name="Ahrendt S."/>
            <person name="Andreopoulos W."/>
            <person name="Barry K."/>
            <person name="Beard J."/>
            <person name="Benny G.L."/>
            <person name="Blankenship S."/>
            <person name="Bonito G."/>
            <person name="Cuomo C."/>
            <person name="Desiro A."/>
            <person name="Gervers K.A."/>
            <person name="Hundley H."/>
            <person name="Kuo A."/>
            <person name="LaButti K."/>
            <person name="Lang B.F."/>
            <person name="Lipzen A."/>
            <person name="O'Donnell K."/>
            <person name="Pangilinan J."/>
            <person name="Reynolds N."/>
            <person name="Sandor L."/>
            <person name="Smith M.E."/>
            <person name="Tsang A."/>
            <person name="Grigoriev I.V."/>
            <person name="Stajich J.E."/>
            <person name="Spatafora J.W."/>
        </authorList>
    </citation>
    <scope>NUCLEOTIDE SEQUENCE</scope>
    <source>
        <strain evidence="2">RSA 2281</strain>
    </source>
</reference>
<reference evidence="2" key="2">
    <citation type="submission" date="2023-02" db="EMBL/GenBank/DDBJ databases">
        <authorList>
            <consortium name="DOE Joint Genome Institute"/>
            <person name="Mondo S.J."/>
            <person name="Chang Y."/>
            <person name="Wang Y."/>
            <person name="Ahrendt S."/>
            <person name="Andreopoulos W."/>
            <person name="Barry K."/>
            <person name="Beard J."/>
            <person name="Benny G.L."/>
            <person name="Blankenship S."/>
            <person name="Bonito G."/>
            <person name="Cuomo C."/>
            <person name="Desiro A."/>
            <person name="Gervers K.A."/>
            <person name="Hundley H."/>
            <person name="Kuo A."/>
            <person name="LaButti K."/>
            <person name="Lang B.F."/>
            <person name="Lipzen A."/>
            <person name="O'Donnell K."/>
            <person name="Pangilinan J."/>
            <person name="Reynolds N."/>
            <person name="Sandor L."/>
            <person name="Smith M.W."/>
            <person name="Tsang A."/>
            <person name="Grigoriev I.V."/>
            <person name="Stajich J.E."/>
            <person name="Spatafora J.W."/>
        </authorList>
    </citation>
    <scope>NUCLEOTIDE SEQUENCE</scope>
    <source>
        <strain evidence="2">RSA 2281</strain>
    </source>
</reference>
<sequence>MSVIDYSKWNKIIADIEKEGGLDSDNEDNPKRRSSDGNAPLELALKSPAAQNKPCQCVRVFRRSERPFGTTTQDYFFERIIIPKHHPMLVSGTALISPVSKKIGIPLIIYLEDPLHYPLSKPNVRSNYENQIITYLLIKPSNGFAPIKYQDGVGTALVARADHRPLAVGLLTTIHAYNSMLLSERYGSGDDHKVQHSITPNDFKKFAHKFVNKKKSEIEKDWNFTVFASSALLPLIILL</sequence>
<name>A0AAD5PF25_9FUNG</name>
<dbReference type="AlphaFoldDB" id="A0AAD5PF25"/>
<protein>
    <submittedName>
        <fullName evidence="2">Uncharacterized protein</fullName>
    </submittedName>
</protein>
<comment type="caution">
    <text evidence="2">The sequence shown here is derived from an EMBL/GenBank/DDBJ whole genome shotgun (WGS) entry which is preliminary data.</text>
</comment>
<gene>
    <name evidence="2" type="ORF">BDA99DRAFT_559328</name>
</gene>
<dbReference type="Proteomes" id="UP001209540">
    <property type="component" value="Unassembled WGS sequence"/>
</dbReference>
<evidence type="ECO:0000313" key="3">
    <source>
        <dbReference type="Proteomes" id="UP001209540"/>
    </source>
</evidence>
<keyword evidence="3" id="KW-1185">Reference proteome</keyword>
<dbReference type="EMBL" id="JAIXMP010000011">
    <property type="protein sequence ID" value="KAI9265267.1"/>
    <property type="molecule type" value="Genomic_DNA"/>
</dbReference>
<proteinExistence type="predicted"/>
<accession>A0AAD5PF25</accession>
<organism evidence="2 3">
    <name type="scientific">Phascolomyces articulosus</name>
    <dbReference type="NCBI Taxonomy" id="60185"/>
    <lineage>
        <taxon>Eukaryota</taxon>
        <taxon>Fungi</taxon>
        <taxon>Fungi incertae sedis</taxon>
        <taxon>Mucoromycota</taxon>
        <taxon>Mucoromycotina</taxon>
        <taxon>Mucoromycetes</taxon>
        <taxon>Mucorales</taxon>
        <taxon>Lichtheimiaceae</taxon>
        <taxon>Phascolomyces</taxon>
    </lineage>
</organism>